<dbReference type="Proteomes" id="UP001597405">
    <property type="component" value="Unassembled WGS sequence"/>
</dbReference>
<sequence length="51" mass="6037">MEAVRTHHAVAPLLEHRIEPGTMLADRPFRWSLDTYDDLPRDGRCVRAMWF</sequence>
<reference evidence="2" key="1">
    <citation type="journal article" date="2019" name="Int. J. Syst. Evol. Microbiol.">
        <title>The Global Catalogue of Microorganisms (GCM) 10K type strain sequencing project: providing services to taxonomists for standard genome sequencing and annotation.</title>
        <authorList>
            <consortium name="The Broad Institute Genomics Platform"/>
            <consortium name="The Broad Institute Genome Sequencing Center for Infectious Disease"/>
            <person name="Wu L."/>
            <person name="Ma J."/>
        </authorList>
    </citation>
    <scope>NUCLEOTIDE SEQUENCE [LARGE SCALE GENOMIC DNA]</scope>
    <source>
        <strain evidence="2">CGMCC 1.16225</strain>
    </source>
</reference>
<dbReference type="EMBL" id="JBHUGZ010000030">
    <property type="protein sequence ID" value="MFD1987596.1"/>
    <property type="molecule type" value="Genomic_DNA"/>
</dbReference>
<evidence type="ECO:0000313" key="1">
    <source>
        <dbReference type="EMBL" id="MFD1987596.1"/>
    </source>
</evidence>
<evidence type="ECO:0000313" key="2">
    <source>
        <dbReference type="Proteomes" id="UP001597405"/>
    </source>
</evidence>
<accession>A0ABW4UMM4</accession>
<keyword evidence="2" id="KW-1185">Reference proteome</keyword>
<evidence type="ECO:0008006" key="3">
    <source>
        <dbReference type="Google" id="ProtNLM"/>
    </source>
</evidence>
<organism evidence="1 2">
    <name type="scientific">Mesorhizobium newzealandense</name>
    <dbReference type="NCBI Taxonomy" id="1300302"/>
    <lineage>
        <taxon>Bacteria</taxon>
        <taxon>Pseudomonadati</taxon>
        <taxon>Pseudomonadota</taxon>
        <taxon>Alphaproteobacteria</taxon>
        <taxon>Hyphomicrobiales</taxon>
        <taxon>Phyllobacteriaceae</taxon>
        <taxon>Mesorhizobium</taxon>
    </lineage>
</organism>
<gene>
    <name evidence="1" type="ORF">ACFSOZ_34825</name>
</gene>
<dbReference type="RefSeq" id="WP_379105732.1">
    <property type="nucleotide sequence ID" value="NZ_JBHUGZ010000030.1"/>
</dbReference>
<name>A0ABW4UMM4_9HYPH</name>
<proteinExistence type="predicted"/>
<protein>
    <recommendedName>
        <fullName evidence="3">AraC family transcriptional regulator</fullName>
    </recommendedName>
</protein>
<comment type="caution">
    <text evidence="1">The sequence shown here is derived from an EMBL/GenBank/DDBJ whole genome shotgun (WGS) entry which is preliminary data.</text>
</comment>